<dbReference type="SUPFAM" id="SSF103473">
    <property type="entry name" value="MFS general substrate transporter"/>
    <property type="match status" value="1"/>
</dbReference>
<feature type="transmembrane region" description="Helical" evidence="6">
    <location>
        <begin position="479"/>
        <end position="503"/>
    </location>
</feature>
<feature type="transmembrane region" description="Helical" evidence="6">
    <location>
        <begin position="143"/>
        <end position="162"/>
    </location>
</feature>
<dbReference type="InterPro" id="IPR036259">
    <property type="entry name" value="MFS_trans_sf"/>
</dbReference>
<evidence type="ECO:0000256" key="6">
    <source>
        <dbReference type="SAM" id="Phobius"/>
    </source>
</evidence>
<dbReference type="CDD" id="cd17323">
    <property type="entry name" value="MFS_Tpo1_MDR_like"/>
    <property type="match status" value="1"/>
</dbReference>
<dbReference type="InterPro" id="IPR020846">
    <property type="entry name" value="MFS_dom"/>
</dbReference>
<dbReference type="PROSITE" id="PS50850">
    <property type="entry name" value="MFS"/>
    <property type="match status" value="1"/>
</dbReference>
<dbReference type="AlphaFoldDB" id="A0A0G4NV20"/>
<keyword evidence="3 6" id="KW-1133">Transmembrane helix</keyword>
<feature type="transmembrane region" description="Helical" evidence="6">
    <location>
        <begin position="76"/>
        <end position="102"/>
    </location>
</feature>
<accession>A0A0G4NV20</accession>
<keyword evidence="4 6" id="KW-0472">Membrane</keyword>
<evidence type="ECO:0000256" key="5">
    <source>
        <dbReference type="SAM" id="MobiDB-lite"/>
    </source>
</evidence>
<protein>
    <submittedName>
        <fullName evidence="8">Sucrose/H+ symporter, plant</fullName>
    </submittedName>
</protein>
<feature type="transmembrane region" description="Helical" evidence="6">
    <location>
        <begin position="346"/>
        <end position="366"/>
    </location>
</feature>
<keyword evidence="9" id="KW-1185">Reference proteome</keyword>
<evidence type="ECO:0000256" key="1">
    <source>
        <dbReference type="ARBA" id="ARBA00004141"/>
    </source>
</evidence>
<feature type="transmembrane region" description="Helical" evidence="6">
    <location>
        <begin position="307"/>
        <end position="326"/>
    </location>
</feature>
<dbReference type="InterPro" id="IPR011701">
    <property type="entry name" value="MFS"/>
</dbReference>
<dbReference type="Proteomes" id="UP000053732">
    <property type="component" value="Unassembled WGS sequence"/>
</dbReference>
<dbReference type="PANTHER" id="PTHR23502">
    <property type="entry name" value="MAJOR FACILITATOR SUPERFAMILY"/>
    <property type="match status" value="1"/>
</dbReference>
<comment type="subcellular location">
    <subcellularLocation>
        <location evidence="1">Membrane</location>
        <topology evidence="1">Multi-pass membrane protein</topology>
    </subcellularLocation>
</comment>
<dbReference type="STRING" id="1429867.A0A0G4NV20"/>
<feature type="transmembrane region" description="Helical" evidence="6">
    <location>
        <begin position="202"/>
        <end position="223"/>
    </location>
</feature>
<sequence>MDLKATLHRLNTAKDHDDASRSMQVDAPTQELPGSPIMDRELEKGPNQSEKILVTWDGEDDPENPKNWTPMRKWKAIFAMSSFVFMSPLSSTIVAPALPAIASDLNITQPAVEQMVLSIFLLGFACGPLVASPLSEIYGRVRVVQTWNFMYIVFNAACGGARTKEAIIILRFIAGLCGSATLGIGGGTLSDLFRARDRGKAVAIYSWSPILAPLVGAVIGGFISQNATWQWTFYTSSLLSVIIQLSGLLFLEETYPPLLLRRKKARKAKATEVNTFYTEYDYLDEGRVQVLSTNLSRPFKLLATQPIIQVLALYNAYLYGNIYILYADFINLWIDVYGESIQIAGLNYISIAIGSAIAAECCTIINDRIYRTLSKRNGGKGAPEFRIPIMLPATFFLSAGMFWYGWTAEEKMHWIMPNIGTAIFVAGALACTISVNAYVIDTYGQYSASGLAAVSTIRCIAGFTFPMFAPYMYSSLGYGWAGSILGFIGLGIGLPATILLGLYGKFLRSRSPYASKSH</sequence>
<name>A0A0G4NV20_PENC3</name>
<dbReference type="PANTHER" id="PTHR23502:SF60">
    <property type="entry name" value="MAJOR FACILITATOR SUPERFAMILY (MFS) PROFILE DOMAIN-CONTAINING PROTEIN-RELATED"/>
    <property type="match status" value="1"/>
</dbReference>
<organism evidence="8 9">
    <name type="scientific">Penicillium camemberti (strain FM 013)</name>
    <dbReference type="NCBI Taxonomy" id="1429867"/>
    <lineage>
        <taxon>Eukaryota</taxon>
        <taxon>Fungi</taxon>
        <taxon>Dikarya</taxon>
        <taxon>Ascomycota</taxon>
        <taxon>Pezizomycotina</taxon>
        <taxon>Eurotiomycetes</taxon>
        <taxon>Eurotiomycetidae</taxon>
        <taxon>Eurotiales</taxon>
        <taxon>Aspergillaceae</taxon>
        <taxon>Penicillium</taxon>
    </lineage>
</organism>
<proteinExistence type="predicted"/>
<dbReference type="EMBL" id="HG793134">
    <property type="protein sequence ID" value="CRL17923.1"/>
    <property type="molecule type" value="Genomic_DNA"/>
</dbReference>
<evidence type="ECO:0000313" key="9">
    <source>
        <dbReference type="Proteomes" id="UP000053732"/>
    </source>
</evidence>
<dbReference type="Gene3D" id="1.20.1250.20">
    <property type="entry name" value="MFS general substrate transporter like domains"/>
    <property type="match status" value="1"/>
</dbReference>
<evidence type="ECO:0000256" key="4">
    <source>
        <dbReference type="ARBA" id="ARBA00023136"/>
    </source>
</evidence>
<feature type="transmembrane region" description="Helical" evidence="6">
    <location>
        <begin position="168"/>
        <end position="190"/>
    </location>
</feature>
<evidence type="ECO:0000259" key="7">
    <source>
        <dbReference type="PROSITE" id="PS50850"/>
    </source>
</evidence>
<keyword evidence="2 6" id="KW-0812">Transmembrane</keyword>
<evidence type="ECO:0000256" key="3">
    <source>
        <dbReference type="ARBA" id="ARBA00022989"/>
    </source>
</evidence>
<feature type="transmembrane region" description="Helical" evidence="6">
    <location>
        <begin position="451"/>
        <end position="473"/>
    </location>
</feature>
<dbReference type="GO" id="GO:0022857">
    <property type="term" value="F:transmembrane transporter activity"/>
    <property type="evidence" value="ECO:0007669"/>
    <property type="project" value="InterPro"/>
</dbReference>
<feature type="region of interest" description="Disordered" evidence="5">
    <location>
        <begin position="1"/>
        <end position="46"/>
    </location>
</feature>
<feature type="transmembrane region" description="Helical" evidence="6">
    <location>
        <begin position="387"/>
        <end position="406"/>
    </location>
</feature>
<feature type="transmembrane region" description="Helical" evidence="6">
    <location>
        <begin position="229"/>
        <end position="251"/>
    </location>
</feature>
<dbReference type="FunFam" id="1.20.1250.20:FF:000011">
    <property type="entry name" value="MFS multidrug transporter, putative"/>
    <property type="match status" value="1"/>
</dbReference>
<evidence type="ECO:0000256" key="2">
    <source>
        <dbReference type="ARBA" id="ARBA00022692"/>
    </source>
</evidence>
<evidence type="ECO:0000313" key="8">
    <source>
        <dbReference type="EMBL" id="CRL17923.1"/>
    </source>
</evidence>
<dbReference type="Pfam" id="PF07690">
    <property type="entry name" value="MFS_1"/>
    <property type="match status" value="1"/>
</dbReference>
<dbReference type="GO" id="GO:0016020">
    <property type="term" value="C:membrane"/>
    <property type="evidence" value="ECO:0007669"/>
    <property type="project" value="UniProtKB-SubCell"/>
</dbReference>
<reference evidence="8 9" key="1">
    <citation type="journal article" date="2014" name="Nat. Commun.">
        <title>Multiple recent horizontal transfers of a large genomic region in cheese making fungi.</title>
        <authorList>
            <person name="Cheeseman K."/>
            <person name="Ropars J."/>
            <person name="Renault P."/>
            <person name="Dupont J."/>
            <person name="Gouzy J."/>
            <person name="Branca A."/>
            <person name="Abraham A.L."/>
            <person name="Ceppi M."/>
            <person name="Conseiller E."/>
            <person name="Debuchy R."/>
            <person name="Malagnac F."/>
            <person name="Goarin A."/>
            <person name="Silar P."/>
            <person name="Lacoste S."/>
            <person name="Sallet E."/>
            <person name="Bensimon A."/>
            <person name="Giraud T."/>
            <person name="Brygoo Y."/>
        </authorList>
    </citation>
    <scope>NUCLEOTIDE SEQUENCE [LARGE SCALE GENOMIC DNA]</scope>
    <source>
        <strain evidence="9">FM 013</strain>
    </source>
</reference>
<feature type="transmembrane region" description="Helical" evidence="6">
    <location>
        <begin position="114"/>
        <end position="131"/>
    </location>
</feature>
<feature type="transmembrane region" description="Helical" evidence="6">
    <location>
        <begin position="418"/>
        <end position="439"/>
    </location>
</feature>
<feature type="domain" description="Major facilitator superfamily (MFS) profile" evidence="7">
    <location>
        <begin position="76"/>
        <end position="508"/>
    </location>
</feature>
<gene>
    <name evidence="8" type="ORF">PCAMFM013_S001g000883</name>
</gene>